<keyword evidence="3" id="KW-1185">Reference proteome</keyword>
<proteinExistence type="predicted"/>
<gene>
    <name evidence="2" type="ORF">P8609_02835</name>
</gene>
<feature type="signal peptide" evidence="1">
    <location>
        <begin position="1"/>
        <end position="27"/>
    </location>
</feature>
<comment type="caution">
    <text evidence="2">The sequence shown here is derived from an EMBL/GenBank/DDBJ whole genome shotgun (WGS) entry which is preliminary data.</text>
</comment>
<evidence type="ECO:0000313" key="2">
    <source>
        <dbReference type="EMBL" id="MDR0181906.1"/>
    </source>
</evidence>
<reference evidence="2 3" key="1">
    <citation type="submission" date="2023-04" db="EMBL/GenBank/DDBJ databases">
        <title>Lysobacter sp. strain UC isolated from soil sample.</title>
        <authorList>
            <person name="Choksket S."/>
            <person name="Harshvardhan F."/>
            <person name="Rana R."/>
            <person name="Patil P.B."/>
            <person name="Korpole S."/>
        </authorList>
    </citation>
    <scope>NUCLEOTIDE SEQUENCE [LARGE SCALE GENOMIC DNA]</scope>
    <source>
        <strain evidence="2 3">UC</strain>
    </source>
</reference>
<dbReference type="EMBL" id="JARUHG010000001">
    <property type="protein sequence ID" value="MDR0181906.1"/>
    <property type="molecule type" value="Genomic_DNA"/>
</dbReference>
<dbReference type="NCBIfam" id="TIGR02001">
    <property type="entry name" value="gcw_chp"/>
    <property type="match status" value="1"/>
</dbReference>
<evidence type="ECO:0000256" key="1">
    <source>
        <dbReference type="SAM" id="SignalP"/>
    </source>
</evidence>
<dbReference type="Pfam" id="PF09694">
    <property type="entry name" value="Gcw_chp"/>
    <property type="match status" value="1"/>
</dbReference>
<name>A0ABU1C9N7_9GAMM</name>
<feature type="chain" id="PRO_5046078209" evidence="1">
    <location>
        <begin position="28"/>
        <end position="237"/>
    </location>
</feature>
<keyword evidence="1" id="KW-0732">Signal</keyword>
<dbReference type="InterPro" id="IPR010239">
    <property type="entry name" value="CHP02001"/>
</dbReference>
<evidence type="ECO:0000313" key="3">
    <source>
        <dbReference type="Proteomes" id="UP001233535"/>
    </source>
</evidence>
<dbReference type="Proteomes" id="UP001233535">
    <property type="component" value="Unassembled WGS sequence"/>
</dbReference>
<protein>
    <submittedName>
        <fullName evidence="2">TorF family putative porin</fullName>
    </submittedName>
</protein>
<accession>A0ABU1C9N7</accession>
<dbReference type="RefSeq" id="WP_309261073.1">
    <property type="nucleotide sequence ID" value="NZ_JARUHG010000001.1"/>
</dbReference>
<sequence length="237" mass="25065">MTSPTLLLHAAVVGACAAFGVVADSHAASFSGNAALTTDYVWRGTTQTQGDPAVQAGLRLAGDRGWYASAWGSSVEFAPELHASSELDFTVGWSGTLGGALALDVNALHYRYPATTTDLDWTELNGTLTWASRYWLSLGWSPEALGSDDAGTYTQLGARFPVGEAFRIEAVAGCYVLDDVHEDRYAHGQLNAIWTVNAASHPIELRVSAHGTDSGAKRIFGDDLAGTRIEAAVQAAF</sequence>
<organism evidence="2 3">
    <name type="scientific">Lysobacter arvi</name>
    <dbReference type="NCBI Taxonomy" id="3038776"/>
    <lineage>
        <taxon>Bacteria</taxon>
        <taxon>Pseudomonadati</taxon>
        <taxon>Pseudomonadota</taxon>
        <taxon>Gammaproteobacteria</taxon>
        <taxon>Lysobacterales</taxon>
        <taxon>Lysobacteraceae</taxon>
        <taxon>Lysobacter</taxon>
    </lineage>
</organism>